<dbReference type="InterPro" id="IPR033734">
    <property type="entry name" value="Jacalin-like_lectin_dom_plant"/>
</dbReference>
<dbReference type="Pfam" id="PF01419">
    <property type="entry name" value="Jacalin"/>
    <property type="match status" value="1"/>
</dbReference>
<reference evidence="5" key="1">
    <citation type="journal article" date="2013" name="Plant Biotechnol. (Sheffield)">
        <title>Laticifers in mulberry exclusively accumulate defense proteins related to biotic stresses.</title>
        <authorList>
            <person name="Kitajima S."/>
            <person name="Yamamoto Y."/>
            <person name="Hirooka K."/>
            <person name="Taki C."/>
            <person name="Hibino S."/>
        </authorList>
    </citation>
    <scope>NUCLEOTIDE SEQUENCE</scope>
    <source>
        <tissue evidence="5">Laticifer</tissue>
    </source>
</reference>
<evidence type="ECO:0000256" key="3">
    <source>
        <dbReference type="SAM" id="MobiDB-lite"/>
    </source>
</evidence>
<dbReference type="Gene3D" id="2.100.10.30">
    <property type="entry name" value="Jacalin-like lectin domain"/>
    <property type="match status" value="1"/>
</dbReference>
<evidence type="ECO:0000259" key="4">
    <source>
        <dbReference type="PROSITE" id="PS51752"/>
    </source>
</evidence>
<feature type="compositionally biased region" description="Polar residues" evidence="3">
    <location>
        <begin position="202"/>
        <end position="214"/>
    </location>
</feature>
<dbReference type="SMART" id="SM00915">
    <property type="entry name" value="Jacalin"/>
    <property type="match status" value="1"/>
</dbReference>
<dbReference type="GO" id="GO:0030246">
    <property type="term" value="F:carbohydrate binding"/>
    <property type="evidence" value="ECO:0007669"/>
    <property type="project" value="UniProtKB-KW"/>
</dbReference>
<dbReference type="PANTHER" id="PTHR47293:SF15">
    <property type="entry name" value="JACALIN-RELATED LECTIN 19"/>
    <property type="match status" value="1"/>
</dbReference>
<protein>
    <submittedName>
        <fullName evidence="5">Mannose-binding lectin a</fullName>
    </submittedName>
</protein>
<name>V5XY17_MORAL</name>
<evidence type="ECO:0000313" key="5">
    <source>
        <dbReference type="EMBL" id="BAO09554.1"/>
    </source>
</evidence>
<dbReference type="PROSITE" id="PS51752">
    <property type="entry name" value="JACALIN_LECTIN"/>
    <property type="match status" value="1"/>
</dbReference>
<feature type="region of interest" description="Disordered" evidence="3">
    <location>
        <begin position="184"/>
        <end position="214"/>
    </location>
</feature>
<feature type="region of interest" description="Disordered" evidence="3">
    <location>
        <begin position="1"/>
        <end position="22"/>
    </location>
</feature>
<feature type="domain" description="Jacalin-type lectin" evidence="4">
    <location>
        <begin position="5"/>
        <end position="154"/>
    </location>
</feature>
<dbReference type="EMBL" id="AB762075">
    <property type="protein sequence ID" value="BAO09554.1"/>
    <property type="molecule type" value="mRNA"/>
</dbReference>
<feature type="compositionally biased region" description="Low complexity" evidence="3">
    <location>
        <begin position="190"/>
        <end position="201"/>
    </location>
</feature>
<evidence type="ECO:0000256" key="1">
    <source>
        <dbReference type="ARBA" id="ARBA00006568"/>
    </source>
</evidence>
<accession>V5XY17</accession>
<sequence>KKQTMARIGPFGGPDGNPWDDEAEHTGVRGIKLTYKEAVGSFRAVYDSNGNPDLGPGNPSGDFSYRPGDAYFNFLVGERITKVSGHVGIVPSATTTTPVVRSITFTTNENIYGPYGVEEGTPFEANIPPGAYISGFFGRTSTDYLNAIGFYQSKHDGVQGINITCNRGVVNIVNVTNNTKGDAVHGNIQSSGGSTSTSTAGNVTFTSTSTITRR</sequence>
<dbReference type="InterPro" id="IPR036404">
    <property type="entry name" value="Jacalin-like_lectin_dom_sf"/>
</dbReference>
<dbReference type="PANTHER" id="PTHR47293">
    <property type="entry name" value="JACALIN-RELATED LECTIN 3"/>
    <property type="match status" value="1"/>
</dbReference>
<dbReference type="SMR" id="V5XY17"/>
<dbReference type="CDD" id="cd09612">
    <property type="entry name" value="Jacalin"/>
    <property type="match status" value="1"/>
</dbReference>
<keyword evidence="2 5" id="KW-0430">Lectin</keyword>
<proteinExistence type="evidence at transcript level"/>
<dbReference type="SUPFAM" id="SSF51101">
    <property type="entry name" value="Mannose-binding lectins"/>
    <property type="match status" value="1"/>
</dbReference>
<feature type="non-terminal residue" evidence="5">
    <location>
        <position position="1"/>
    </location>
</feature>
<dbReference type="InterPro" id="IPR001229">
    <property type="entry name" value="Jacalin-like_lectin_dom"/>
</dbReference>
<organism evidence="5">
    <name type="scientific">Morus alba</name>
    <name type="common">White mulberry</name>
    <dbReference type="NCBI Taxonomy" id="3498"/>
    <lineage>
        <taxon>Eukaryota</taxon>
        <taxon>Viridiplantae</taxon>
        <taxon>Streptophyta</taxon>
        <taxon>Embryophyta</taxon>
        <taxon>Tracheophyta</taxon>
        <taxon>Spermatophyta</taxon>
        <taxon>Magnoliopsida</taxon>
        <taxon>eudicotyledons</taxon>
        <taxon>Gunneridae</taxon>
        <taxon>Pentapetalae</taxon>
        <taxon>rosids</taxon>
        <taxon>fabids</taxon>
        <taxon>Rosales</taxon>
        <taxon>Moraceae</taxon>
        <taxon>Moreae</taxon>
        <taxon>Morus</taxon>
    </lineage>
</organism>
<evidence type="ECO:0000256" key="2">
    <source>
        <dbReference type="ARBA" id="ARBA00022734"/>
    </source>
</evidence>
<dbReference type="AlphaFoldDB" id="V5XY17"/>
<comment type="similarity">
    <text evidence="1">Belongs to the jacalin lectin family.</text>
</comment>